<evidence type="ECO:0000313" key="3">
    <source>
        <dbReference type="Proteomes" id="UP000559117"/>
    </source>
</evidence>
<dbReference type="NCBIfam" id="TIGR02367">
    <property type="entry name" value="PylS_Cterm"/>
    <property type="match status" value="1"/>
</dbReference>
<dbReference type="RefSeq" id="WP_183863372.1">
    <property type="nucleotide sequence ID" value="NZ_JACHFH010000054.1"/>
</dbReference>
<accession>A0A840UNN4</accession>
<dbReference type="AlphaFoldDB" id="A0A840UNN4"/>
<dbReference type="InterPro" id="IPR045864">
    <property type="entry name" value="aa-tRNA-synth_II/BPL/LPL"/>
</dbReference>
<sequence>MPKSVIWSDTQRIRLQELSGYQYLDEKFVSDKEKNKAFQEYEKLLINTAKEKLTHLYKEKHKPDLCILTEKLANILTEAGFMQVVTPTIISKKMLKKMTIDEAHKLYSQVFWLDNKKCLRPMLAPNLYYISKDLLRLCDKPLRLFEIGSCFRKESQGSTHLNEFTMINLVEWGLPEEERKEHLKKMADTIMQAAGIEDYAFESEDSVVYGDTADVVCNGIEVASGAMGPHYLDANWGIDSTWVGIGFGLERLLMLKNNKKNVKSYSKSITYIDGIRLNI</sequence>
<dbReference type="InterPro" id="IPR041616">
    <property type="entry name" value="PheRS_beta_core"/>
</dbReference>
<dbReference type="GO" id="GO:0140096">
    <property type="term" value="F:catalytic activity, acting on a protein"/>
    <property type="evidence" value="ECO:0007669"/>
    <property type="project" value="UniProtKB-ARBA"/>
</dbReference>
<gene>
    <name evidence="2" type="ORF">HNR32_002669</name>
</gene>
<dbReference type="GO" id="GO:0004826">
    <property type="term" value="F:phenylalanine-tRNA ligase activity"/>
    <property type="evidence" value="ECO:0007669"/>
    <property type="project" value="UniProtKB-EC"/>
</dbReference>
<dbReference type="EMBL" id="JACHFH010000054">
    <property type="protein sequence ID" value="MBB5337507.1"/>
    <property type="molecule type" value="Genomic_DNA"/>
</dbReference>
<dbReference type="GO" id="GO:0016740">
    <property type="term" value="F:transferase activity"/>
    <property type="evidence" value="ECO:0007669"/>
    <property type="project" value="UniProtKB-ARBA"/>
</dbReference>
<keyword evidence="2" id="KW-0030">Aminoacyl-tRNA synthetase</keyword>
<organism evidence="2 3">
    <name type="scientific">Pectinatus brassicae</name>
    <dbReference type="NCBI Taxonomy" id="862415"/>
    <lineage>
        <taxon>Bacteria</taxon>
        <taxon>Bacillati</taxon>
        <taxon>Bacillota</taxon>
        <taxon>Negativicutes</taxon>
        <taxon>Selenomonadales</taxon>
        <taxon>Selenomonadaceae</taxon>
        <taxon>Pectinatus</taxon>
    </lineage>
</organism>
<dbReference type="Gene3D" id="1.10.287.540">
    <property type="entry name" value="Helix hairpin bin"/>
    <property type="match status" value="1"/>
</dbReference>
<dbReference type="Pfam" id="PF17759">
    <property type="entry name" value="tRNA_synthFbeta"/>
    <property type="match status" value="1"/>
</dbReference>
<evidence type="ECO:0000259" key="1">
    <source>
        <dbReference type="PROSITE" id="PS50862"/>
    </source>
</evidence>
<keyword evidence="3" id="KW-1185">Reference proteome</keyword>
<dbReference type="InterPro" id="IPR006195">
    <property type="entry name" value="aa-tRNA-synth_II"/>
</dbReference>
<dbReference type="Proteomes" id="UP000559117">
    <property type="component" value="Unassembled WGS sequence"/>
</dbReference>
<evidence type="ECO:0000313" key="2">
    <source>
        <dbReference type="EMBL" id="MBB5337507.1"/>
    </source>
</evidence>
<reference evidence="2 3" key="1">
    <citation type="submission" date="2020-08" db="EMBL/GenBank/DDBJ databases">
        <title>Genomic Encyclopedia of Type Strains, Phase IV (KMG-IV): sequencing the most valuable type-strain genomes for metagenomic binning, comparative biology and taxonomic classification.</title>
        <authorList>
            <person name="Goeker M."/>
        </authorList>
    </citation>
    <scope>NUCLEOTIDE SEQUENCE [LARGE SCALE GENOMIC DNA]</scope>
    <source>
        <strain evidence="2 3">DSM 24661</strain>
    </source>
</reference>
<comment type="caution">
    <text evidence="2">The sequence shown here is derived from an EMBL/GenBank/DDBJ whole genome shotgun (WGS) entry which is preliminary data.</text>
</comment>
<protein>
    <submittedName>
        <fullName evidence="2">Phenylalanyl-tRNA synthetase alpha chain</fullName>
        <ecNumber evidence="2">6.1.1.20</ecNumber>
    </submittedName>
</protein>
<name>A0A840UNN4_9FIRM</name>
<feature type="domain" description="Aminoacyl-transfer RNA synthetases class-II family profile" evidence="1">
    <location>
        <begin position="68"/>
        <end position="255"/>
    </location>
</feature>
<keyword evidence="2" id="KW-0436">Ligase</keyword>
<dbReference type="SUPFAM" id="SSF55681">
    <property type="entry name" value="Class II aaRS and biotin synthetases"/>
    <property type="match status" value="1"/>
</dbReference>
<dbReference type="InterPro" id="IPR023877">
    <property type="entry name" value="Pyrrolysyl-tRNA_ligase_C"/>
</dbReference>
<dbReference type="Gene3D" id="3.30.930.10">
    <property type="entry name" value="Bira Bifunctional Protein, Domain 2"/>
    <property type="match status" value="1"/>
</dbReference>
<proteinExistence type="predicted"/>
<dbReference type="PROSITE" id="PS50862">
    <property type="entry name" value="AA_TRNA_LIGASE_II"/>
    <property type="match status" value="1"/>
</dbReference>
<dbReference type="EC" id="6.1.1.20" evidence="2"/>